<keyword evidence="2" id="KW-0472">Membrane</keyword>
<feature type="domain" description="AB hydrolase-1" evidence="3">
    <location>
        <begin position="69"/>
        <end position="178"/>
    </location>
</feature>
<evidence type="ECO:0000256" key="1">
    <source>
        <dbReference type="ARBA" id="ARBA00038115"/>
    </source>
</evidence>
<dbReference type="OrthoDB" id="292932at2157"/>
<dbReference type="SUPFAM" id="SSF53474">
    <property type="entry name" value="alpha/beta-Hydrolases"/>
    <property type="match status" value="1"/>
</dbReference>
<feature type="transmembrane region" description="Helical" evidence="2">
    <location>
        <begin position="453"/>
        <end position="477"/>
    </location>
</feature>
<comment type="caution">
    <text evidence="4">The sequence shown here is derived from an EMBL/GenBank/DDBJ whole genome shotgun (WGS) entry which is preliminary data.</text>
</comment>
<feature type="transmembrane region" description="Helical" evidence="2">
    <location>
        <begin position="329"/>
        <end position="350"/>
    </location>
</feature>
<dbReference type="Pfam" id="PF00561">
    <property type="entry name" value="Abhydrolase_1"/>
    <property type="match status" value="1"/>
</dbReference>
<evidence type="ECO:0000259" key="3">
    <source>
        <dbReference type="Pfam" id="PF00561"/>
    </source>
</evidence>
<dbReference type="AlphaFoldDB" id="A0A2A5QXQ0"/>
<gene>
    <name evidence="4" type="ORF">CP557_14310</name>
</gene>
<feature type="transmembrane region" description="Helical" evidence="2">
    <location>
        <begin position="498"/>
        <end position="526"/>
    </location>
</feature>
<dbReference type="GO" id="GO:0016787">
    <property type="term" value="F:hydrolase activity"/>
    <property type="evidence" value="ECO:0007669"/>
    <property type="project" value="UniProtKB-KW"/>
</dbReference>
<evidence type="ECO:0000313" key="5">
    <source>
        <dbReference type="Proteomes" id="UP000219689"/>
    </source>
</evidence>
<keyword evidence="4" id="KW-0378">Hydrolase</keyword>
<dbReference type="RefSeq" id="WP_097380535.1">
    <property type="nucleotide sequence ID" value="NZ_NXNI01000001.1"/>
</dbReference>
<dbReference type="PANTHER" id="PTHR22946">
    <property type="entry name" value="DIENELACTONE HYDROLASE DOMAIN-CONTAINING PROTEIN-RELATED"/>
    <property type="match status" value="1"/>
</dbReference>
<keyword evidence="2" id="KW-1133">Transmembrane helix</keyword>
<feature type="transmembrane region" description="Helical" evidence="2">
    <location>
        <begin position="286"/>
        <end position="308"/>
    </location>
</feature>
<feature type="transmembrane region" description="Helical" evidence="2">
    <location>
        <begin position="370"/>
        <end position="390"/>
    </location>
</feature>
<dbReference type="EMBL" id="NXNI01000001">
    <property type="protein sequence ID" value="PCR91597.1"/>
    <property type="molecule type" value="Genomic_DNA"/>
</dbReference>
<feature type="transmembrane region" description="Helical" evidence="2">
    <location>
        <begin position="559"/>
        <end position="578"/>
    </location>
</feature>
<dbReference type="InterPro" id="IPR000073">
    <property type="entry name" value="AB_hydrolase_1"/>
</dbReference>
<comment type="similarity">
    <text evidence="1">Belongs to the AB hydrolase superfamily. FUS2 hydrolase family.</text>
</comment>
<feature type="transmembrane region" description="Helical" evidence="2">
    <location>
        <begin position="411"/>
        <end position="433"/>
    </location>
</feature>
<dbReference type="InterPro" id="IPR050261">
    <property type="entry name" value="FrsA_esterase"/>
</dbReference>
<name>A0A2A5QXQ0_9EURY</name>
<keyword evidence="5" id="KW-1185">Reference proteome</keyword>
<dbReference type="PRINTS" id="PR00111">
    <property type="entry name" value="ABHYDROLASE"/>
</dbReference>
<feature type="transmembrane region" description="Helical" evidence="2">
    <location>
        <begin position="532"/>
        <end position="552"/>
    </location>
</feature>
<proteinExistence type="inferred from homology"/>
<protein>
    <submittedName>
        <fullName evidence="4">Alpha/beta hydrolase</fullName>
    </submittedName>
</protein>
<dbReference type="Gene3D" id="3.40.50.1820">
    <property type="entry name" value="alpha/beta hydrolase"/>
    <property type="match status" value="1"/>
</dbReference>
<dbReference type="Proteomes" id="UP000219689">
    <property type="component" value="Unassembled WGS sequence"/>
</dbReference>
<accession>A0A2A5QXQ0</accession>
<keyword evidence="2" id="KW-0812">Transmembrane</keyword>
<dbReference type="InterPro" id="IPR029058">
    <property type="entry name" value="AB_hydrolase_fold"/>
</dbReference>
<evidence type="ECO:0000256" key="2">
    <source>
        <dbReference type="SAM" id="Phobius"/>
    </source>
</evidence>
<reference evidence="4 5" key="1">
    <citation type="submission" date="2017-09" db="EMBL/GenBank/DDBJ databases">
        <title>Genome sequences of Natrinema ejinorence JCM 13890T.</title>
        <authorList>
            <person name="Roh S.W."/>
            <person name="Kim Y.B."/>
            <person name="Kim J.Y."/>
        </authorList>
    </citation>
    <scope>NUCLEOTIDE SEQUENCE [LARGE SCALE GENOMIC DNA]</scope>
    <source>
        <strain evidence="4 5">JCM 13890</strain>
    </source>
</reference>
<sequence length="583" mass="62247">MPSRRKQVGLLVLSLLLVFSGSALAHWGQTAGGEIDVRQVEIETDDGGTIDGYLYVPDGVSADDPAPGVLAIHGYINSKETQSSFAIEYARRGHVVLAIDQPGHGYSDPPAFANGWGGPPALEYLADHELVDEDNIGLEGHSMGGWAAVSAAAEHPNSYESIVLVGSSTGSAGAPEGNETFPRNLGVVFADYDEFHWLMWGSAAGPATPESEKLQSVFGTEDGIDEGKVYGSIDDGTARALYTPRTTHPGAHHTPSAVSDTVGWTQQTLEGADEEPGDHVWYWKEIGTAIALLGGFLFLVPAGSVLTGREPFADATRTVPDAVTERDRGWYVAALLAAVIPVVLYYPTMLIGSGSVPVTPVTPQGETNGIVLWALANVVVIAGLFGLWHRDTGRSLFDERYGLDLGDGIRTIAKSLAVAVGAVGGLYVLLWIVDTLFMTDFRAWVLGLKLMSAVHARIFVTYLPAFLAFFVALGVLLHGRLRTPETTRSLPRAMATNAVILTGGFALLLVIQYGTLFATGALAIPITALQTIIAFQFLALLPVIAVVSTYFFHRTGRIWTGAFVNALLITWLIVASQATHYAF</sequence>
<organism evidence="4 5">
    <name type="scientific">Natrinema ejinorense</name>
    <dbReference type="NCBI Taxonomy" id="373386"/>
    <lineage>
        <taxon>Archaea</taxon>
        <taxon>Methanobacteriati</taxon>
        <taxon>Methanobacteriota</taxon>
        <taxon>Stenosarchaea group</taxon>
        <taxon>Halobacteria</taxon>
        <taxon>Halobacteriales</taxon>
        <taxon>Natrialbaceae</taxon>
        <taxon>Natrinema</taxon>
    </lineage>
</organism>
<evidence type="ECO:0000313" key="4">
    <source>
        <dbReference type="EMBL" id="PCR91597.1"/>
    </source>
</evidence>